<evidence type="ECO:0000256" key="4">
    <source>
        <dbReference type="ARBA" id="ARBA00023136"/>
    </source>
</evidence>
<dbReference type="InterPro" id="IPR052962">
    <property type="entry name" value="AA_Transporter_AGT"/>
</dbReference>
<keyword evidence="2 5" id="KW-0812">Transmembrane</keyword>
<feature type="transmembrane region" description="Helical" evidence="5">
    <location>
        <begin position="144"/>
        <end position="163"/>
    </location>
</feature>
<comment type="subcellular location">
    <subcellularLocation>
        <location evidence="1">Membrane</location>
        <topology evidence="1">Multi-pass membrane protein</topology>
    </subcellularLocation>
</comment>
<dbReference type="PANTHER" id="PTHR47547:SF1">
    <property type="entry name" value="ASPARTATE-PROTON SYMPORTER"/>
    <property type="match status" value="1"/>
</dbReference>
<comment type="caution">
    <text evidence="6">The sequence shown here is derived from an EMBL/GenBank/DDBJ whole genome shotgun (WGS) entry which is preliminary data.</text>
</comment>
<gene>
    <name evidence="6" type="ORF">GCM10023196_096760</name>
</gene>
<evidence type="ECO:0000313" key="7">
    <source>
        <dbReference type="Proteomes" id="UP001501442"/>
    </source>
</evidence>
<evidence type="ECO:0000313" key="6">
    <source>
        <dbReference type="EMBL" id="GAA4638554.1"/>
    </source>
</evidence>
<dbReference type="Proteomes" id="UP001501442">
    <property type="component" value="Unassembled WGS sequence"/>
</dbReference>
<feature type="transmembrane region" description="Helical" evidence="5">
    <location>
        <begin position="175"/>
        <end position="196"/>
    </location>
</feature>
<feature type="transmembrane region" description="Helical" evidence="5">
    <location>
        <begin position="352"/>
        <end position="371"/>
    </location>
</feature>
<protein>
    <submittedName>
        <fullName evidence="6">APC family permease</fullName>
    </submittedName>
</protein>
<dbReference type="Gene3D" id="1.20.1740.10">
    <property type="entry name" value="Amino acid/polyamine transporter I"/>
    <property type="match status" value="1"/>
</dbReference>
<name>A0ABP8US19_9ACTN</name>
<proteinExistence type="predicted"/>
<accession>A0ABP8US19</accession>
<feature type="transmembrane region" description="Helical" evidence="5">
    <location>
        <begin position="21"/>
        <end position="47"/>
    </location>
</feature>
<sequence>MAPTTTGSVDSGRHLRRDVGFWGLMFVSLGSIIGSGWLLGALTAATLAGPASLLSWILAAVMLALLALVHAELGAAYPIAGGTARFPSFAFGPLAGFTAGWMAWVQAVAIAPIEVEATLSYCDHISWVKNNITLLHTDGTLTGAGLAIATVFMLLFTIINIFGVKLLAESNSITVLWKTAIPLLTVVVLLLLTFHASNFTAGGGFMPFGAHGIFAALPAGVVFALQGFEQAIQMAGEARKPQQDVSRAVITATAIGTVVYILLEIAFIGALNPANLVHGWANPVGKGDFGPYATLAIGAGASWLAVLLYADAVISPAGTGLVYTATSSRLSYALGRERSVPSPVAQVSRKGVPVVSILIAFVVGEIAFLPFPSWQSLVGLVTSATAIMYAFGPIALRALRMRDPERVRPYRLPAHQVLAPIAFIAANLIIYWSSFQAEWKLGLAIVLGLVIFTVTRVTRPSAERTHLNWAASMWVWPWLIGMIVIGALGRYGGNKVLPEWVDILTVAAFSLAVYFFAVRIAVSSEEVNAAVAAEEAEIAAEPELNIA</sequence>
<evidence type="ECO:0000256" key="2">
    <source>
        <dbReference type="ARBA" id="ARBA00022692"/>
    </source>
</evidence>
<feature type="transmembrane region" description="Helical" evidence="5">
    <location>
        <begin position="417"/>
        <end position="435"/>
    </location>
</feature>
<feature type="transmembrane region" description="Helical" evidence="5">
    <location>
        <begin position="208"/>
        <end position="228"/>
    </location>
</feature>
<evidence type="ECO:0000256" key="1">
    <source>
        <dbReference type="ARBA" id="ARBA00004141"/>
    </source>
</evidence>
<evidence type="ECO:0000256" key="3">
    <source>
        <dbReference type="ARBA" id="ARBA00022989"/>
    </source>
</evidence>
<keyword evidence="3 5" id="KW-1133">Transmembrane helix</keyword>
<feature type="transmembrane region" description="Helical" evidence="5">
    <location>
        <begin position="377"/>
        <end position="396"/>
    </location>
</feature>
<dbReference type="InterPro" id="IPR002293">
    <property type="entry name" value="AA/rel_permease1"/>
</dbReference>
<feature type="transmembrane region" description="Helical" evidence="5">
    <location>
        <begin position="248"/>
        <end position="269"/>
    </location>
</feature>
<keyword evidence="4 5" id="KW-0472">Membrane</keyword>
<feature type="transmembrane region" description="Helical" evidence="5">
    <location>
        <begin position="500"/>
        <end position="518"/>
    </location>
</feature>
<feature type="transmembrane region" description="Helical" evidence="5">
    <location>
        <begin position="53"/>
        <end position="77"/>
    </location>
</feature>
<reference evidence="7" key="1">
    <citation type="journal article" date="2019" name="Int. J. Syst. Evol. Microbiol.">
        <title>The Global Catalogue of Microorganisms (GCM) 10K type strain sequencing project: providing services to taxonomists for standard genome sequencing and annotation.</title>
        <authorList>
            <consortium name="The Broad Institute Genomics Platform"/>
            <consortium name="The Broad Institute Genome Sequencing Center for Infectious Disease"/>
            <person name="Wu L."/>
            <person name="Ma J."/>
        </authorList>
    </citation>
    <scope>NUCLEOTIDE SEQUENCE [LARGE SCALE GENOMIC DNA]</scope>
    <source>
        <strain evidence="7">JCM 17939</strain>
    </source>
</reference>
<organism evidence="6 7">
    <name type="scientific">Actinoallomurus vinaceus</name>
    <dbReference type="NCBI Taxonomy" id="1080074"/>
    <lineage>
        <taxon>Bacteria</taxon>
        <taxon>Bacillati</taxon>
        <taxon>Actinomycetota</taxon>
        <taxon>Actinomycetes</taxon>
        <taxon>Streptosporangiales</taxon>
        <taxon>Thermomonosporaceae</taxon>
        <taxon>Actinoallomurus</taxon>
    </lineage>
</organism>
<evidence type="ECO:0000256" key="5">
    <source>
        <dbReference type="SAM" id="Phobius"/>
    </source>
</evidence>
<dbReference type="Pfam" id="PF13520">
    <property type="entry name" value="AA_permease_2"/>
    <property type="match status" value="1"/>
</dbReference>
<dbReference type="PANTHER" id="PTHR47547">
    <property type="match status" value="1"/>
</dbReference>
<feature type="transmembrane region" description="Helical" evidence="5">
    <location>
        <begin position="469"/>
        <end position="488"/>
    </location>
</feature>
<feature type="transmembrane region" description="Helical" evidence="5">
    <location>
        <begin position="89"/>
        <end position="111"/>
    </location>
</feature>
<dbReference type="EMBL" id="BAABHK010000023">
    <property type="protein sequence ID" value="GAA4638554.1"/>
    <property type="molecule type" value="Genomic_DNA"/>
</dbReference>
<dbReference type="PIRSF" id="PIRSF006060">
    <property type="entry name" value="AA_transporter"/>
    <property type="match status" value="1"/>
</dbReference>
<feature type="transmembrane region" description="Helical" evidence="5">
    <location>
        <begin position="441"/>
        <end position="457"/>
    </location>
</feature>
<keyword evidence="7" id="KW-1185">Reference proteome</keyword>
<feature type="transmembrane region" description="Helical" evidence="5">
    <location>
        <begin position="289"/>
        <end position="310"/>
    </location>
</feature>